<keyword evidence="1" id="KW-1133">Transmembrane helix</keyword>
<evidence type="ECO:0000313" key="2">
    <source>
        <dbReference type="EMBL" id="KLJ12381.1"/>
    </source>
</evidence>
<dbReference type="EMBL" id="LDEV01000964">
    <property type="protein sequence ID" value="KLJ12381.1"/>
    <property type="molecule type" value="Genomic_DNA"/>
</dbReference>
<name>A0A0H1BTC7_9EURO</name>
<protein>
    <submittedName>
        <fullName evidence="2">Uncharacterized protein</fullName>
    </submittedName>
</protein>
<keyword evidence="1" id="KW-0812">Transmembrane</keyword>
<dbReference type="AlphaFoldDB" id="A0A0H1BTC7"/>
<dbReference type="Proteomes" id="UP000053573">
    <property type="component" value="Unassembled WGS sequence"/>
</dbReference>
<keyword evidence="1" id="KW-0472">Membrane</keyword>
<accession>A0A0H1BTC7</accession>
<feature type="transmembrane region" description="Helical" evidence="1">
    <location>
        <begin position="40"/>
        <end position="59"/>
    </location>
</feature>
<feature type="transmembrane region" description="Helical" evidence="1">
    <location>
        <begin position="66"/>
        <end position="83"/>
    </location>
</feature>
<evidence type="ECO:0000256" key="1">
    <source>
        <dbReference type="SAM" id="Phobius"/>
    </source>
</evidence>
<feature type="non-terminal residue" evidence="2">
    <location>
        <position position="106"/>
    </location>
</feature>
<comment type="caution">
    <text evidence="2">The sequence shown here is derived from an EMBL/GenBank/DDBJ whole genome shotgun (WGS) entry which is preliminary data.</text>
</comment>
<keyword evidence="3" id="KW-1185">Reference proteome</keyword>
<sequence>YNISDYFLLADEVETLSSIVTLSSINLSHSIFESVANSSLTFSSTVSFFTISFLISIFLQIIADSFILKISVLSVLSIILQIYNHSSLSYIISNQIYKNLSRFLIS</sequence>
<organism evidence="2 3">
    <name type="scientific">Blastomyces silverae</name>
    <dbReference type="NCBI Taxonomy" id="2060906"/>
    <lineage>
        <taxon>Eukaryota</taxon>
        <taxon>Fungi</taxon>
        <taxon>Dikarya</taxon>
        <taxon>Ascomycota</taxon>
        <taxon>Pezizomycotina</taxon>
        <taxon>Eurotiomycetes</taxon>
        <taxon>Eurotiomycetidae</taxon>
        <taxon>Onygenales</taxon>
        <taxon>Ajellomycetaceae</taxon>
        <taxon>Blastomyces</taxon>
    </lineage>
</organism>
<reference evidence="3" key="1">
    <citation type="journal article" date="2015" name="PLoS Genet.">
        <title>The dynamic genome and transcriptome of the human fungal pathogen Blastomyces and close relative Emmonsia.</title>
        <authorList>
            <person name="Munoz J.F."/>
            <person name="Gauthier G.M."/>
            <person name="Desjardins C.A."/>
            <person name="Gallo J.E."/>
            <person name="Holder J."/>
            <person name="Sullivan T.D."/>
            <person name="Marty A.J."/>
            <person name="Carmen J.C."/>
            <person name="Chen Z."/>
            <person name="Ding L."/>
            <person name="Gujja S."/>
            <person name="Magrini V."/>
            <person name="Misas E."/>
            <person name="Mitreva M."/>
            <person name="Priest M."/>
            <person name="Saif S."/>
            <person name="Whiston E.A."/>
            <person name="Young S."/>
            <person name="Zeng Q."/>
            <person name="Goldman W.E."/>
            <person name="Mardis E.R."/>
            <person name="Taylor J.W."/>
            <person name="McEwen J.G."/>
            <person name="Clay O.K."/>
            <person name="Klein B.S."/>
            <person name="Cuomo C.A."/>
        </authorList>
    </citation>
    <scope>NUCLEOTIDE SEQUENCE [LARGE SCALE GENOMIC DNA]</scope>
    <source>
        <strain evidence="3">UAMH 139</strain>
    </source>
</reference>
<evidence type="ECO:0000313" key="3">
    <source>
        <dbReference type="Proteomes" id="UP000053573"/>
    </source>
</evidence>
<dbReference type="OrthoDB" id="4191107at2759"/>
<feature type="non-terminal residue" evidence="2">
    <location>
        <position position="1"/>
    </location>
</feature>
<proteinExistence type="predicted"/>
<gene>
    <name evidence="2" type="ORF">EMPG_12586</name>
</gene>